<keyword evidence="2 4" id="KW-0663">Pyridoxal phosphate</keyword>
<evidence type="ECO:0000313" key="6">
    <source>
        <dbReference type="Proteomes" id="UP000799118"/>
    </source>
</evidence>
<feature type="modified residue" description="N6-(pyridoxal phosphate)lysine" evidence="4">
    <location>
        <position position="434"/>
    </location>
</feature>
<evidence type="ECO:0000256" key="2">
    <source>
        <dbReference type="ARBA" id="ARBA00022898"/>
    </source>
</evidence>
<reference evidence="5" key="1">
    <citation type="journal article" date="2019" name="Environ. Microbiol.">
        <title>Fungal ecological strategies reflected in gene transcription - a case study of two litter decomposers.</title>
        <authorList>
            <person name="Barbi F."/>
            <person name="Kohler A."/>
            <person name="Barry K."/>
            <person name="Baskaran P."/>
            <person name="Daum C."/>
            <person name="Fauchery L."/>
            <person name="Ihrmark K."/>
            <person name="Kuo A."/>
            <person name="LaButti K."/>
            <person name="Lipzen A."/>
            <person name="Morin E."/>
            <person name="Grigoriev I.V."/>
            <person name="Henrissat B."/>
            <person name="Lindahl B."/>
            <person name="Martin F."/>
        </authorList>
    </citation>
    <scope>NUCLEOTIDE SEQUENCE</scope>
    <source>
        <strain evidence="5">JB14</strain>
    </source>
</reference>
<sequence>MESKPWAAMTSEEKYKTMGSWFFGPKGENHALMLKNFTSIVHNVRAGRMQYFPDDPVSITTEMIESEEFNHSAENMSLILNELTEMLGKHSVPFFSPRYAGHMSFDNSLPAVLGYLAAMQYNQNNVTPEASPFTSLIEWSVGQELCAMLGFNSTFNPAPEGEITGWGHITCGGSIANLESMWVARNLKYYPLSLKNAMKPGGPLNYIAGTFVANLCTGQQKNLFSCSTWELLNLTPTEVVDIPGRLTAQYGISDVALGKVLEPYSIQTVGKQSLDADFGITKPPQYLISLANHYSWPKGAAITGIGRENMIELPVDDDARLSIEHLRKELEKHLAEDSHSLYAVTVIVGTTEHGSVDPIDEVLELRREMQAKGLSFMVHADAAWGGYFASKKILGRARLPGGPEYAFSIPLSAYTNRQMLSLKGVDSVTLDPHKSGFNPYPAGGICYRDARFRYLTTWSSPYISVKEGADTSVGIYGVEGRSCTSWSLALPASPHSSRYADLLGVAMLTGVKGRQLSAPSVSSFRDTITNRPNYELENDPDAMALVHQLGSDLMINPFACNFHIKEGVINTDVVEASYLNRRLYQRLSITSMNDVLNDKPIVIMATEFSQERYGQALTTFKRRMGLVGNEDLYALSNVSMSPWPTAGQFLKTIVSDFKTVAEEEIKNCLVRVVVKPSFHSFVIHGTRENVYLVYMGSFNVSNYKRQMVIEGTLDGAAAHKIRAEQNKKV</sequence>
<dbReference type="GO" id="GO:0016830">
    <property type="term" value="F:carbon-carbon lyase activity"/>
    <property type="evidence" value="ECO:0007669"/>
    <property type="project" value="InterPro"/>
</dbReference>
<evidence type="ECO:0000256" key="1">
    <source>
        <dbReference type="ARBA" id="ARBA00001933"/>
    </source>
</evidence>
<evidence type="ECO:0000313" key="5">
    <source>
        <dbReference type="EMBL" id="KAE9392567.1"/>
    </source>
</evidence>
<keyword evidence="3" id="KW-0456">Lyase</keyword>
<dbReference type="GO" id="GO:0019752">
    <property type="term" value="P:carboxylic acid metabolic process"/>
    <property type="evidence" value="ECO:0007669"/>
    <property type="project" value="InterPro"/>
</dbReference>
<dbReference type="PANTHER" id="PTHR42735">
    <property type="match status" value="1"/>
</dbReference>
<dbReference type="InterPro" id="IPR002129">
    <property type="entry name" value="PyrdxlP-dep_de-COase"/>
</dbReference>
<dbReference type="Proteomes" id="UP000799118">
    <property type="component" value="Unassembled WGS sequence"/>
</dbReference>
<accession>A0A6A4H5Y5</accession>
<gene>
    <name evidence="5" type="ORF">BT96DRAFT_1000208</name>
</gene>
<dbReference type="GO" id="GO:0030170">
    <property type="term" value="F:pyridoxal phosphate binding"/>
    <property type="evidence" value="ECO:0007669"/>
    <property type="project" value="InterPro"/>
</dbReference>
<name>A0A6A4H5Y5_9AGAR</name>
<dbReference type="InterPro" id="IPR015421">
    <property type="entry name" value="PyrdxlP-dep_Trfase_major"/>
</dbReference>
<dbReference type="InterPro" id="IPR015424">
    <property type="entry name" value="PyrdxlP-dep_Trfase"/>
</dbReference>
<organism evidence="5 6">
    <name type="scientific">Gymnopus androsaceus JB14</name>
    <dbReference type="NCBI Taxonomy" id="1447944"/>
    <lineage>
        <taxon>Eukaryota</taxon>
        <taxon>Fungi</taxon>
        <taxon>Dikarya</taxon>
        <taxon>Basidiomycota</taxon>
        <taxon>Agaricomycotina</taxon>
        <taxon>Agaricomycetes</taxon>
        <taxon>Agaricomycetidae</taxon>
        <taxon>Agaricales</taxon>
        <taxon>Marasmiineae</taxon>
        <taxon>Omphalotaceae</taxon>
        <taxon>Gymnopus</taxon>
    </lineage>
</organism>
<dbReference type="InterPro" id="IPR050477">
    <property type="entry name" value="GrpII_AminoAcid_Decarb"/>
</dbReference>
<dbReference type="Gene3D" id="3.40.640.10">
    <property type="entry name" value="Type I PLP-dependent aspartate aminotransferase-like (Major domain)"/>
    <property type="match status" value="1"/>
</dbReference>
<evidence type="ECO:0000256" key="3">
    <source>
        <dbReference type="ARBA" id="ARBA00023239"/>
    </source>
</evidence>
<comment type="cofactor">
    <cofactor evidence="1 4">
        <name>pyridoxal 5'-phosphate</name>
        <dbReference type="ChEBI" id="CHEBI:597326"/>
    </cofactor>
</comment>
<dbReference type="EMBL" id="ML769592">
    <property type="protein sequence ID" value="KAE9392567.1"/>
    <property type="molecule type" value="Genomic_DNA"/>
</dbReference>
<protein>
    <submittedName>
        <fullName evidence="5">PLP-dependent transferase</fullName>
    </submittedName>
</protein>
<dbReference type="PANTHER" id="PTHR42735:SF4">
    <property type="entry name" value="PYRIDOXAL PHOSPHATE-DEPENDENT DECARBOXYLASE FAMILY PROTEIN"/>
    <property type="match status" value="1"/>
</dbReference>
<keyword evidence="6" id="KW-1185">Reference proteome</keyword>
<dbReference type="OrthoDB" id="2161780at2759"/>
<dbReference type="AlphaFoldDB" id="A0A6A4H5Y5"/>
<dbReference type="GO" id="GO:0016740">
    <property type="term" value="F:transferase activity"/>
    <property type="evidence" value="ECO:0007669"/>
    <property type="project" value="UniProtKB-KW"/>
</dbReference>
<evidence type="ECO:0000256" key="4">
    <source>
        <dbReference type="PIRSR" id="PIRSR602129-50"/>
    </source>
</evidence>
<dbReference type="SUPFAM" id="SSF53383">
    <property type="entry name" value="PLP-dependent transferases"/>
    <property type="match status" value="1"/>
</dbReference>
<proteinExistence type="predicted"/>
<keyword evidence="5" id="KW-0808">Transferase</keyword>
<dbReference type="Pfam" id="PF00282">
    <property type="entry name" value="Pyridoxal_deC"/>
    <property type="match status" value="1"/>
</dbReference>